<gene>
    <name evidence="8" type="ORF">GCM10009754_42360</name>
</gene>
<dbReference type="PANTHER" id="PTHR43884">
    <property type="entry name" value="ACYL-COA DEHYDROGENASE"/>
    <property type="match status" value="1"/>
</dbReference>
<dbReference type="InterPro" id="IPR013786">
    <property type="entry name" value="AcylCoA_DH/ox_N"/>
</dbReference>
<organism evidence="8 9">
    <name type="scientific">Amycolatopsis minnesotensis</name>
    <dbReference type="NCBI Taxonomy" id="337894"/>
    <lineage>
        <taxon>Bacteria</taxon>
        <taxon>Bacillati</taxon>
        <taxon>Actinomycetota</taxon>
        <taxon>Actinomycetes</taxon>
        <taxon>Pseudonocardiales</taxon>
        <taxon>Pseudonocardiaceae</taxon>
        <taxon>Amycolatopsis</taxon>
    </lineage>
</organism>
<evidence type="ECO:0000256" key="4">
    <source>
        <dbReference type="ARBA" id="ARBA00022827"/>
    </source>
</evidence>
<evidence type="ECO:0000256" key="2">
    <source>
        <dbReference type="ARBA" id="ARBA00009347"/>
    </source>
</evidence>
<dbReference type="CDD" id="cd00567">
    <property type="entry name" value="ACAD"/>
    <property type="match status" value="1"/>
</dbReference>
<evidence type="ECO:0000313" key="9">
    <source>
        <dbReference type="Proteomes" id="UP001501116"/>
    </source>
</evidence>
<evidence type="ECO:0000259" key="7">
    <source>
        <dbReference type="Pfam" id="PF02771"/>
    </source>
</evidence>
<dbReference type="Pfam" id="PF02771">
    <property type="entry name" value="Acyl-CoA_dh_N"/>
    <property type="match status" value="1"/>
</dbReference>
<evidence type="ECO:0000259" key="6">
    <source>
        <dbReference type="Pfam" id="PF00441"/>
    </source>
</evidence>
<proteinExistence type="inferred from homology"/>
<evidence type="ECO:0000256" key="3">
    <source>
        <dbReference type="ARBA" id="ARBA00022630"/>
    </source>
</evidence>
<evidence type="ECO:0000313" key="8">
    <source>
        <dbReference type="EMBL" id="GAA1965712.1"/>
    </source>
</evidence>
<dbReference type="EMBL" id="BAAANN010000016">
    <property type="protein sequence ID" value="GAA1965712.1"/>
    <property type="molecule type" value="Genomic_DNA"/>
</dbReference>
<comment type="similarity">
    <text evidence="2">Belongs to the acyl-CoA dehydrogenase family.</text>
</comment>
<accession>A0ABN2R9E9</accession>
<reference evidence="8 9" key="1">
    <citation type="journal article" date="2019" name="Int. J. Syst. Evol. Microbiol.">
        <title>The Global Catalogue of Microorganisms (GCM) 10K type strain sequencing project: providing services to taxonomists for standard genome sequencing and annotation.</title>
        <authorList>
            <consortium name="The Broad Institute Genomics Platform"/>
            <consortium name="The Broad Institute Genome Sequencing Center for Infectious Disease"/>
            <person name="Wu L."/>
            <person name="Ma J."/>
        </authorList>
    </citation>
    <scope>NUCLEOTIDE SEQUENCE [LARGE SCALE GENOMIC DNA]</scope>
    <source>
        <strain evidence="8 9">JCM 14545</strain>
    </source>
</reference>
<feature type="domain" description="Acyl-CoA dehydrogenase/oxidase N-terminal" evidence="7">
    <location>
        <begin position="6"/>
        <end position="116"/>
    </location>
</feature>
<keyword evidence="9" id="KW-1185">Reference proteome</keyword>
<dbReference type="InterPro" id="IPR036250">
    <property type="entry name" value="AcylCo_DH-like_C"/>
</dbReference>
<dbReference type="SUPFAM" id="SSF56645">
    <property type="entry name" value="Acyl-CoA dehydrogenase NM domain-like"/>
    <property type="match status" value="1"/>
</dbReference>
<keyword evidence="4" id="KW-0274">FAD</keyword>
<name>A0ABN2R9E9_9PSEU</name>
<comment type="caution">
    <text evidence="8">The sequence shown here is derived from an EMBL/GenBank/DDBJ whole genome shotgun (WGS) entry which is preliminary data.</text>
</comment>
<dbReference type="PANTHER" id="PTHR43884:SF20">
    <property type="entry name" value="ACYL-COA DEHYDROGENASE FADE28"/>
    <property type="match status" value="1"/>
</dbReference>
<keyword evidence="3" id="KW-0285">Flavoprotein</keyword>
<dbReference type="InterPro" id="IPR046373">
    <property type="entry name" value="Acyl-CoA_Oxase/DH_mid-dom_sf"/>
</dbReference>
<dbReference type="RefSeq" id="WP_344421281.1">
    <property type="nucleotide sequence ID" value="NZ_BAAANN010000016.1"/>
</dbReference>
<sequence>MDFTLTEAQGDLAGLARRILGDRVTPETLGPHGSGRTDRALWTEFGRAGLIDAGLPSAVGGGGFGVLEQCSVLIELGRAVAPLPYLPTVTMAAAALAEFGRGEHLERLLIPALRGEKVFAVALPDVSVAPGFTAARSASGWRLSGTQTAVGAAADADALLVPADTADGVVVFVLATDNPGLLVEPQRTVDRGDSALVTLTGATVPDSALLGDPGAGVAEWLRLRGTTGLCALQLGVLERALELTAAHARERRQFDAVIGSFQAVRQRLADAYADVEAVRLTLWQAAWLLSEGEPAAEAVATAKFWAAEAGHRVAHTAVHVHGGVGIDTEHELHRYFVAAKRNEFALGGATAQLRALGGLLASSS</sequence>
<dbReference type="InterPro" id="IPR009100">
    <property type="entry name" value="AcylCoA_DH/oxidase_NM_dom_sf"/>
</dbReference>
<dbReference type="InterPro" id="IPR037069">
    <property type="entry name" value="AcylCoA_DH/ox_N_sf"/>
</dbReference>
<evidence type="ECO:0000256" key="5">
    <source>
        <dbReference type="ARBA" id="ARBA00023002"/>
    </source>
</evidence>
<dbReference type="Gene3D" id="2.40.110.10">
    <property type="entry name" value="Butyryl-CoA Dehydrogenase, subunit A, domain 2"/>
    <property type="match status" value="1"/>
</dbReference>
<dbReference type="SUPFAM" id="SSF47203">
    <property type="entry name" value="Acyl-CoA dehydrogenase C-terminal domain-like"/>
    <property type="match status" value="1"/>
</dbReference>
<feature type="domain" description="Acyl-CoA dehydrogenase/oxidase C-terminal" evidence="6">
    <location>
        <begin position="227"/>
        <end position="352"/>
    </location>
</feature>
<protein>
    <submittedName>
        <fullName evidence="8">Acyl-CoA dehydrogenase family protein</fullName>
    </submittedName>
</protein>
<evidence type="ECO:0000256" key="1">
    <source>
        <dbReference type="ARBA" id="ARBA00001974"/>
    </source>
</evidence>
<dbReference type="Gene3D" id="1.20.140.10">
    <property type="entry name" value="Butyryl-CoA Dehydrogenase, subunit A, domain 3"/>
    <property type="match status" value="1"/>
</dbReference>
<dbReference type="Pfam" id="PF00441">
    <property type="entry name" value="Acyl-CoA_dh_1"/>
    <property type="match status" value="1"/>
</dbReference>
<dbReference type="Proteomes" id="UP001501116">
    <property type="component" value="Unassembled WGS sequence"/>
</dbReference>
<dbReference type="Gene3D" id="1.10.540.10">
    <property type="entry name" value="Acyl-CoA dehydrogenase/oxidase, N-terminal domain"/>
    <property type="match status" value="1"/>
</dbReference>
<keyword evidence="5" id="KW-0560">Oxidoreductase</keyword>
<dbReference type="InterPro" id="IPR009075">
    <property type="entry name" value="AcylCo_DH/oxidase_C"/>
</dbReference>
<comment type="cofactor">
    <cofactor evidence="1">
        <name>FAD</name>
        <dbReference type="ChEBI" id="CHEBI:57692"/>
    </cofactor>
</comment>